<dbReference type="Proteomes" id="UP000187209">
    <property type="component" value="Unassembled WGS sequence"/>
</dbReference>
<dbReference type="OrthoDB" id="17798at2759"/>
<reference evidence="1 2" key="1">
    <citation type="submission" date="2016-11" db="EMBL/GenBank/DDBJ databases">
        <title>The macronuclear genome of Stentor coeruleus: a giant cell with tiny introns.</title>
        <authorList>
            <person name="Slabodnick M."/>
            <person name="Ruby J.G."/>
            <person name="Reiff S.B."/>
            <person name="Swart E.C."/>
            <person name="Gosai S."/>
            <person name="Prabakaran S."/>
            <person name="Witkowska E."/>
            <person name="Larue G.E."/>
            <person name="Fisher S."/>
            <person name="Freeman R.M."/>
            <person name="Gunawardena J."/>
            <person name="Chu W."/>
            <person name="Stover N.A."/>
            <person name="Gregory B.D."/>
            <person name="Nowacki M."/>
            <person name="Derisi J."/>
            <person name="Roy S.W."/>
            <person name="Marshall W.F."/>
            <person name="Sood P."/>
        </authorList>
    </citation>
    <scope>NUCLEOTIDE SEQUENCE [LARGE SCALE GENOMIC DNA]</scope>
    <source>
        <strain evidence="1">WM001</strain>
    </source>
</reference>
<keyword evidence="2" id="KW-1185">Reference proteome</keyword>
<gene>
    <name evidence="1" type="ORF">SteCoe_29951</name>
</gene>
<comment type="caution">
    <text evidence="1">The sequence shown here is derived from an EMBL/GenBank/DDBJ whole genome shotgun (WGS) entry which is preliminary data.</text>
</comment>
<evidence type="ECO:0000313" key="1">
    <source>
        <dbReference type="EMBL" id="OMJ71756.1"/>
    </source>
</evidence>
<evidence type="ECO:0000313" key="2">
    <source>
        <dbReference type="Proteomes" id="UP000187209"/>
    </source>
</evidence>
<proteinExistence type="predicted"/>
<accession>A0A1R2B4T4</accession>
<organism evidence="1 2">
    <name type="scientific">Stentor coeruleus</name>
    <dbReference type="NCBI Taxonomy" id="5963"/>
    <lineage>
        <taxon>Eukaryota</taxon>
        <taxon>Sar</taxon>
        <taxon>Alveolata</taxon>
        <taxon>Ciliophora</taxon>
        <taxon>Postciliodesmatophora</taxon>
        <taxon>Heterotrichea</taxon>
        <taxon>Heterotrichida</taxon>
        <taxon>Stentoridae</taxon>
        <taxon>Stentor</taxon>
    </lineage>
</organism>
<protein>
    <submittedName>
        <fullName evidence="1">Uncharacterized protein</fullName>
    </submittedName>
</protein>
<dbReference type="EMBL" id="MPUH01000959">
    <property type="protein sequence ID" value="OMJ71756.1"/>
    <property type="molecule type" value="Genomic_DNA"/>
</dbReference>
<sequence length="2041" mass="236204">MADEELQALEKLILGENPIEALQQFPTTSELKTFIQGLRLLSENPENPDIDVIIKKLASRNRNYSSKLQLRKWIKDYERTGSSQILEEINNMHLHYKFDYAPPRNVVSQEIETFPNTLNPVFPNFAEAQITEKVFDQLTAEGKLLIKFENTSDSIFKKYLSTGQLWKYKDFPERFVVYYRKNPGFTETECFKNISRSQLLKIAELENAIWTNRMFIRAWIRKEYFEKHRSMKDEAKYEYFKFIVSEIESEAKYPDSLKTIFFFNILILEKKLGKFEELWFMKYLQFHRNNNIYVNTLISDKDMKIFDIFYLDTGVNEQDLLDYYVRKMLEKNMSMFDELVKFINIDFLKKIQAEVLILKGEPIENIEKQFLNNSLLTSIELEPCADNPKEFTRAESVKFSMNIKNIPRVLVKVLELNPKNYFLKNNDDITTNIKLDGLVAKSEYTYEFKEPGQVRVRKEFEFNELAGKVGFFVIEFFGNSRQSRVIVKKGSLRYISKPTAAGHSIYVLNEENEVCKNAGLYLDSRYYDSKSEDGRIDIPFARASSNKNIILVDGEISELVKNFVHLQEQYELRTAFLIHEEQLIAGKTANIFLKPKVFVNGLKAPNALMKSSKAILKTTDIEGISSSKIYNDLEIPLGADSIEISFEVPPQIISLDISFSTEIESIDKIKTEYTSNYSTSLNKSLGVQKTSSLFLNFSNDSYLLELKGCNGEPVTKQRVSVSISHAHWNREFKQALQTNDQGKIFLGPLNNISKITATVESDQGRVENYVWIIKDYREKIEYPREIRLCEGDEFGLPVKNCGFNDAGEIAWLYSMWNDVVGDDYEKNLCFDKEKSMVTISGLEPGNYQLVFKDTLEAINVIVVDGVHFDKSFILKENSAMFINKDYMAIGISSVEVDENDVNVKVSGHFDERSMVYGLFFNYITPELYRSIQEFKGLNENEILGEMNFDRPRNIYLSSTLLDEEYQYVLDRKKQSKFIGSTLDKPQILLKRFFVKDTKTETQTAKLGEEYQKDRCYKSSSMMRMAEKCASCPQPIPLSSSISLDFLSTSAARLKSPIIDGKATFSIPGTYSNAFFIAYNAVGLAYKLRFLHGITLQKDLRLNTSAVDCTEICKSKALLVADELIITDFPNTSLEIVDNFSQLFSLIQEIITFNQHYPNIKEWSFLVDWPKLTFDKKKEYYDKYISHELNLFLRIRDKEFFETIAKPFVMCKMKKDIVDKYLCGEDLSDYANYRGVLSLNNLEKILIADNVKDKFPDFAHDIVKLLKDEADACEPDLRLRTKRIKAVLKYKAVEQAEKPAEMNECMYMDYPPSEERRPPPKMSNRMLASAERSTAMLRCSAPKKKMERKADLLENEDFEDEDEAMVLRSRIEAPKYYQKLEETKEFCETYYYGKKTGSDHFEAKLLSELGHSMITGTQWLSECVIESTDNLSKILLMLAYAAVPYKSERHACTSKDSMWKMVAKSPCIAFYKELGKAEVEVDPLVFIAVKYFTLNNNSVDLSQFIKETIYNCKVTITNTSGKDLNFTILTQVPEGSIALSPPQSSKTHFLFVSNFTTQTLEFSFYFPLSGSFTHIPGNIAVDGKIIAKAVMNTLRVLDVYDVSKLETFKDLVISGRKDLILDYLRTENLKSSKKNFSINDLFWMFKNKDFWSEVLSIYRSRLLYNEQLWSFAIIHNDKEIVSDILSSKEVIKNNIGHYFDSHIIKTTDEGHSHIEFDPLVNARAYKLGNQQRITNTRLRQVYKDFLLYLAEKNKLDDSDLICLCQYLVYQERYNEAKNLYSRIQMKHSEGVVGQGHLQIQYDYLTCYLDLDKAQLIAPLYENYPVPTWKKHFTEVITLLRELEEEDLPQTVTQTKEPTLSFEIQNNAIDLTYENVDFCIIRIYEIDLEVLFSKNPFLIQDTQSFGYVKANSLIEVQLTGKNSKVSLEEFKGKNVLVEVDYKTYSVSKSYFSNMLSYNCLDRFGVIKVMDSERKPRPAVYVKAFVKRKDGKVEFYKDGYTDVRGKFDYVSLNTDTLSSIEKFAILVVDDDLGSFVHEASPPPQ</sequence>
<name>A0A1R2B4T4_9CILI</name>